<accession>A0A6J7ID01</accession>
<feature type="compositionally biased region" description="Low complexity" evidence="1">
    <location>
        <begin position="29"/>
        <end position="45"/>
    </location>
</feature>
<gene>
    <name evidence="2" type="ORF">UFOPK3733_00558</name>
</gene>
<dbReference type="AlphaFoldDB" id="A0A6J7ID01"/>
<evidence type="ECO:0000313" key="2">
    <source>
        <dbReference type="EMBL" id="CAB4929053.1"/>
    </source>
</evidence>
<reference evidence="2" key="1">
    <citation type="submission" date="2020-05" db="EMBL/GenBank/DDBJ databases">
        <authorList>
            <person name="Chiriac C."/>
            <person name="Salcher M."/>
            <person name="Ghai R."/>
            <person name="Kavagutti S V."/>
        </authorList>
    </citation>
    <scope>NUCLEOTIDE SEQUENCE</scope>
</reference>
<dbReference type="EMBL" id="CAFBNC010000017">
    <property type="protein sequence ID" value="CAB4929053.1"/>
    <property type="molecule type" value="Genomic_DNA"/>
</dbReference>
<proteinExistence type="predicted"/>
<name>A0A6J7ID01_9ZZZZ</name>
<evidence type="ECO:0000256" key="1">
    <source>
        <dbReference type="SAM" id="MobiDB-lite"/>
    </source>
</evidence>
<feature type="region of interest" description="Disordered" evidence="1">
    <location>
        <begin position="1"/>
        <end position="56"/>
    </location>
</feature>
<feature type="compositionally biased region" description="Basic and acidic residues" evidence="1">
    <location>
        <begin position="47"/>
        <end position="56"/>
    </location>
</feature>
<sequence>MMSASSESAGDGRGAVDRASASVTISRQSAAVASETASPSSEAEAMTNEHRESEIT</sequence>
<organism evidence="2">
    <name type="scientific">freshwater metagenome</name>
    <dbReference type="NCBI Taxonomy" id="449393"/>
    <lineage>
        <taxon>unclassified sequences</taxon>
        <taxon>metagenomes</taxon>
        <taxon>ecological metagenomes</taxon>
    </lineage>
</organism>
<protein>
    <submittedName>
        <fullName evidence="2">Unannotated protein</fullName>
    </submittedName>
</protein>